<keyword evidence="1" id="KW-0732">Signal</keyword>
<evidence type="ECO:0000256" key="1">
    <source>
        <dbReference type="SAM" id="SignalP"/>
    </source>
</evidence>
<dbReference type="EMBL" id="QXED01000017">
    <property type="protein sequence ID" value="RIV17549.1"/>
    <property type="molecule type" value="Genomic_DNA"/>
</dbReference>
<feature type="signal peptide" evidence="1">
    <location>
        <begin position="1"/>
        <end position="21"/>
    </location>
</feature>
<dbReference type="Proteomes" id="UP000283523">
    <property type="component" value="Unassembled WGS sequence"/>
</dbReference>
<accession>A0A418LWH6</accession>
<dbReference type="OrthoDB" id="949206at2"/>
<reference evidence="2 3" key="1">
    <citation type="submission" date="2018-08" db="EMBL/GenBank/DDBJ databases">
        <title>Fibrisoma montanum sp. nov., isolated from Danxia mountain soil.</title>
        <authorList>
            <person name="Huang Y."/>
        </authorList>
    </citation>
    <scope>NUCLEOTIDE SEQUENCE [LARGE SCALE GENOMIC DNA]</scope>
    <source>
        <strain evidence="2 3">HYT19</strain>
    </source>
</reference>
<protein>
    <submittedName>
        <fullName evidence="2">Uncharacterized protein</fullName>
    </submittedName>
</protein>
<sequence length="206" mass="22844">MTRRTYLSVCLLLGVSVSLFAQTSPQRVAFVLKNTLGYHRMFRVAGPGIAYGFTMNRNERTPQNWPIGSKLYFSDDGETNGPLILTVTADDAGKTLTTDVAVPPAGVKRKFVRNADEITVRFRNNSIGFRKVALITYKPGEEGNGTSIFTMSPYAVTKRTFPVGTKVYFADDQQVSTVMNGDRIDTSKPFLVVKRSDAGFTYNIFN</sequence>
<dbReference type="AlphaFoldDB" id="A0A418LWH6"/>
<evidence type="ECO:0000313" key="2">
    <source>
        <dbReference type="EMBL" id="RIV17549.1"/>
    </source>
</evidence>
<gene>
    <name evidence="2" type="ORF">DYU11_31370</name>
</gene>
<comment type="caution">
    <text evidence="2">The sequence shown here is derived from an EMBL/GenBank/DDBJ whole genome shotgun (WGS) entry which is preliminary data.</text>
</comment>
<dbReference type="RefSeq" id="WP_119671717.1">
    <property type="nucleotide sequence ID" value="NZ_QXED01000017.1"/>
</dbReference>
<proteinExistence type="predicted"/>
<organism evidence="2 3">
    <name type="scientific">Fibrisoma montanum</name>
    <dbReference type="NCBI Taxonomy" id="2305895"/>
    <lineage>
        <taxon>Bacteria</taxon>
        <taxon>Pseudomonadati</taxon>
        <taxon>Bacteroidota</taxon>
        <taxon>Cytophagia</taxon>
        <taxon>Cytophagales</taxon>
        <taxon>Spirosomataceae</taxon>
        <taxon>Fibrisoma</taxon>
    </lineage>
</organism>
<feature type="chain" id="PRO_5019251290" evidence="1">
    <location>
        <begin position="22"/>
        <end position="206"/>
    </location>
</feature>
<evidence type="ECO:0000313" key="3">
    <source>
        <dbReference type="Proteomes" id="UP000283523"/>
    </source>
</evidence>
<keyword evidence="3" id="KW-1185">Reference proteome</keyword>
<name>A0A418LWH6_9BACT</name>